<dbReference type="Proteomes" id="UP000065797">
    <property type="component" value="Unassembled WGS sequence"/>
</dbReference>
<organism evidence="1 2">
    <name type="scientific">Bacillus mycoides</name>
    <dbReference type="NCBI Taxonomy" id="1405"/>
    <lineage>
        <taxon>Bacteria</taxon>
        <taxon>Bacillati</taxon>
        <taxon>Bacillota</taxon>
        <taxon>Bacilli</taxon>
        <taxon>Bacillales</taxon>
        <taxon>Bacillaceae</taxon>
        <taxon>Bacillus</taxon>
        <taxon>Bacillus cereus group</taxon>
    </lineage>
</organism>
<comment type="caution">
    <text evidence="1">The sequence shown here is derived from an EMBL/GenBank/DDBJ whole genome shotgun (WGS) entry which is preliminary data.</text>
</comment>
<name>A0A120EBF6_BACMY</name>
<reference evidence="1 2" key="1">
    <citation type="submission" date="2016-01" db="EMBL/GenBank/DDBJ databases">
        <authorList>
            <person name="McClelland M."/>
            <person name="Jain A."/>
            <person name="Saraogi P."/>
            <person name="Mendelson R."/>
            <person name="Westerman R."/>
            <person name="SanMiguel P."/>
            <person name="Csonka L."/>
        </authorList>
    </citation>
    <scope>NUCLEOTIDE SEQUENCE [LARGE SCALE GENOMIC DNA]</scope>
    <source>
        <strain evidence="1 2">PE8-15</strain>
    </source>
</reference>
<protein>
    <submittedName>
        <fullName evidence="1">Uncharacterized protein</fullName>
    </submittedName>
</protein>
<evidence type="ECO:0000313" key="2">
    <source>
        <dbReference type="Proteomes" id="UP000065797"/>
    </source>
</evidence>
<evidence type="ECO:0000313" key="1">
    <source>
        <dbReference type="EMBL" id="KWU54300.1"/>
    </source>
</evidence>
<dbReference type="RefSeq" id="WP_060752016.1">
    <property type="nucleotide sequence ID" value="NZ_LRPH01000103.1"/>
</dbReference>
<sequence length="198" mass="21481">MCEKTEELNRVLNTSEKIQIDNESTSDVEQLLDCSTPCQNVINTSGTIRLTAGTSNPSSIIFPEPLHVGDTFPVITDPFYLKLNVAQCDAQASVTTPCGVIECNVSVSQITAVGNLPFYFGFPAQFFPCTGPRTGFSAYLNDVVQINNVLCYNCDGSLPLLYVNGLSQVNGTATLVSIRRDSSYIYVDFNVEIVLPGC</sequence>
<proteinExistence type="predicted"/>
<dbReference type="EMBL" id="LRPH01000103">
    <property type="protein sequence ID" value="KWU54300.1"/>
    <property type="molecule type" value="Genomic_DNA"/>
</dbReference>
<dbReference type="AlphaFoldDB" id="A0A120EBF6"/>
<gene>
    <name evidence="1" type="ORF">AWW70_27020</name>
</gene>
<accession>A0A120EBF6</accession>